<feature type="domain" description="O-methyltransferase dimerisation" evidence="9">
    <location>
        <begin position="314"/>
        <end position="396"/>
    </location>
</feature>
<evidence type="ECO:0000256" key="2">
    <source>
        <dbReference type="ARBA" id="ARBA00011738"/>
    </source>
</evidence>
<evidence type="ECO:0000313" key="11">
    <source>
        <dbReference type="Proteomes" id="UP000472263"/>
    </source>
</evidence>
<comment type="cofactor">
    <cofactor evidence="1">
        <name>a divalent metal cation</name>
        <dbReference type="ChEBI" id="CHEBI:60240"/>
    </cofactor>
</comment>
<dbReference type="GO" id="GO:0046983">
    <property type="term" value="F:protein dimerization activity"/>
    <property type="evidence" value="ECO:0007669"/>
    <property type="project" value="InterPro"/>
</dbReference>
<dbReference type="Gene3D" id="3.90.950.10">
    <property type="match status" value="1"/>
</dbReference>
<dbReference type="GO" id="GO:0032259">
    <property type="term" value="P:methylation"/>
    <property type="evidence" value="ECO:0007669"/>
    <property type="project" value="UniProtKB-KW"/>
</dbReference>
<dbReference type="FunFam" id="3.40.50.150:FF:000146">
    <property type="entry name" value="Acetylserotonin O-methyltransferase"/>
    <property type="match status" value="1"/>
</dbReference>
<dbReference type="Gene3D" id="1.10.10.10">
    <property type="entry name" value="Winged helix-like DNA-binding domain superfamily/Winged helix DNA-binding domain"/>
    <property type="match status" value="1"/>
</dbReference>
<dbReference type="SUPFAM" id="SSF52972">
    <property type="entry name" value="ITPase-like"/>
    <property type="match status" value="1"/>
</dbReference>
<evidence type="ECO:0000256" key="7">
    <source>
        <dbReference type="SAM" id="MobiDB-lite"/>
    </source>
</evidence>
<dbReference type="PANTHER" id="PTHR43213">
    <property type="entry name" value="BIFUNCTIONAL DTTP/UTP PYROPHOSPHATASE/METHYLTRANSFERASE PROTEIN-RELATED"/>
    <property type="match status" value="1"/>
</dbReference>
<dbReference type="InterPro" id="IPR036388">
    <property type="entry name" value="WH-like_DNA-bd_sf"/>
</dbReference>
<dbReference type="GO" id="GO:0047429">
    <property type="term" value="F:nucleoside triphosphate diphosphatase activity"/>
    <property type="evidence" value="ECO:0007669"/>
    <property type="project" value="InterPro"/>
</dbReference>
<protein>
    <submittedName>
        <fullName evidence="10">Acetylserotonin O-methyltransferase-like</fullName>
    </submittedName>
</protein>
<accession>A0A667ZRV2</accession>
<dbReference type="Gene3D" id="3.40.50.150">
    <property type="entry name" value="Vaccinia Virus protein VP39"/>
    <property type="match status" value="1"/>
</dbReference>
<dbReference type="InterPro" id="IPR029063">
    <property type="entry name" value="SAM-dependent_MTases_sf"/>
</dbReference>
<dbReference type="SUPFAM" id="SSF53335">
    <property type="entry name" value="S-adenosyl-L-methionine-dependent methyltransferases"/>
    <property type="match status" value="1"/>
</dbReference>
<evidence type="ECO:0000259" key="8">
    <source>
        <dbReference type="Pfam" id="PF00891"/>
    </source>
</evidence>
<dbReference type="CDD" id="cd00555">
    <property type="entry name" value="Maf"/>
    <property type="match status" value="1"/>
</dbReference>
<sequence>MVLNPVISKLTGKLVVLASASPRRLEILTNVGLRFEVVPSWFKETLDKSLFKAPQEYAVETAKQKALEVAKRMPFKHLKTPDIVIGADTIVTVDGLILEKPVDKHDAYKMLSRLSGKEHSVFTGVAIVLCHDKENEEIDYQMIDFYEETKVKFADLSEDMLWEYINSGEPMDKAGGYGIQALGGMLVEYVHGDFLNVVGFPLNHFCKQLDLIYNRTPASLDQGSAPSSSPPSPTSSSPAASQVKRKVSENEMGESSWTLVNSLSKHADGRQAELQEFDDSTLSLKTNRGHLMELNLMEHEDSVHIREDLLRMTELMDGFKASKALFTASKMRVFDVLHSRPGLDATQVAHEIKASVKGTECLLEACVSLGLLESKERKYQKPMYENSDLARRFLRSDAPLSLQGYIQHCNELVWPLFSHLESAVREGTNQYEKAFGRKSRCDAYYSRHEVKLRFMKAMHSMAKITGKAVATAFDLSSFKTACDLGGCTGAMAYEFTKAHPGLSVTVFDLPGVVDMCGHFRPRDADNRVSFVTGDFFKDELPKADLYILARILHDWPDEKVHTLLSKISDACTPGCGLLVSEIFLDEDRRGPCRGLLQALSMSQGKQRSATEYSLLLKSHGFTAVHVRHTDNLLDTLLCIKE</sequence>
<dbReference type="InterPro" id="IPR016461">
    <property type="entry name" value="COMT-like"/>
</dbReference>
<keyword evidence="11" id="KW-1185">Reference proteome</keyword>
<evidence type="ECO:0000259" key="9">
    <source>
        <dbReference type="Pfam" id="PF08100"/>
    </source>
</evidence>
<proteinExistence type="inferred from homology"/>
<evidence type="ECO:0000256" key="4">
    <source>
        <dbReference type="ARBA" id="ARBA00022679"/>
    </source>
</evidence>
<dbReference type="FunFam" id="1.10.10.10:FF:000358">
    <property type="entry name" value="Acetylserotonin O-methyltransferase"/>
    <property type="match status" value="1"/>
</dbReference>
<feature type="region of interest" description="Disordered" evidence="7">
    <location>
        <begin position="219"/>
        <end position="253"/>
    </location>
</feature>
<evidence type="ECO:0000256" key="1">
    <source>
        <dbReference type="ARBA" id="ARBA00001968"/>
    </source>
</evidence>
<dbReference type="Ensembl" id="ENSMMDT00005046546.1">
    <property type="protein sequence ID" value="ENSMMDP00005045650.1"/>
    <property type="gene ID" value="ENSMMDG00005020928.1"/>
</dbReference>
<dbReference type="GO" id="GO:0008171">
    <property type="term" value="F:O-methyltransferase activity"/>
    <property type="evidence" value="ECO:0007669"/>
    <property type="project" value="InterPro"/>
</dbReference>
<dbReference type="GeneTree" id="ENSGT00940000162413"/>
<dbReference type="InterPro" id="IPR001077">
    <property type="entry name" value="COMT_C"/>
</dbReference>
<reference evidence="10" key="2">
    <citation type="submission" date="2025-08" db="UniProtKB">
        <authorList>
            <consortium name="Ensembl"/>
        </authorList>
    </citation>
    <scope>IDENTIFICATION</scope>
</reference>
<comment type="subunit">
    <text evidence="2">Homodimer.</text>
</comment>
<reference evidence="10" key="1">
    <citation type="submission" date="2019-06" db="EMBL/GenBank/DDBJ databases">
        <authorList>
            <consortium name="Wellcome Sanger Institute Data Sharing"/>
        </authorList>
    </citation>
    <scope>NUCLEOTIDE SEQUENCE [LARGE SCALE GENOMIC DNA]</scope>
</reference>
<dbReference type="InterPro" id="IPR029001">
    <property type="entry name" value="ITPase-like_fam"/>
</dbReference>
<keyword evidence="5" id="KW-0949">S-adenosyl-L-methionine</keyword>
<organism evidence="10 11">
    <name type="scientific">Myripristis murdjan</name>
    <name type="common">pinecone soldierfish</name>
    <dbReference type="NCBI Taxonomy" id="586833"/>
    <lineage>
        <taxon>Eukaryota</taxon>
        <taxon>Metazoa</taxon>
        <taxon>Chordata</taxon>
        <taxon>Craniata</taxon>
        <taxon>Vertebrata</taxon>
        <taxon>Euteleostomi</taxon>
        <taxon>Actinopterygii</taxon>
        <taxon>Neopterygii</taxon>
        <taxon>Teleostei</taxon>
        <taxon>Neoteleostei</taxon>
        <taxon>Acanthomorphata</taxon>
        <taxon>Holocentriformes</taxon>
        <taxon>Holocentridae</taxon>
        <taxon>Myripristis</taxon>
    </lineage>
</organism>
<evidence type="ECO:0000256" key="6">
    <source>
        <dbReference type="ARBA" id="ARBA00022801"/>
    </source>
</evidence>
<evidence type="ECO:0000256" key="3">
    <source>
        <dbReference type="ARBA" id="ARBA00022603"/>
    </source>
</evidence>
<dbReference type="AlphaFoldDB" id="A0A667ZRV2"/>
<keyword evidence="3" id="KW-0489">Methyltransferase</keyword>
<dbReference type="InterPro" id="IPR012967">
    <property type="entry name" value="COMT_dimerisation"/>
</dbReference>
<dbReference type="InterPro" id="IPR003697">
    <property type="entry name" value="Maf-like"/>
</dbReference>
<dbReference type="Pfam" id="PF00891">
    <property type="entry name" value="Methyltransf_2"/>
    <property type="match status" value="1"/>
</dbReference>
<dbReference type="PROSITE" id="PS51683">
    <property type="entry name" value="SAM_OMT_II"/>
    <property type="match status" value="1"/>
</dbReference>
<evidence type="ECO:0000256" key="5">
    <source>
        <dbReference type="ARBA" id="ARBA00022691"/>
    </source>
</evidence>
<dbReference type="FunFam" id="3.90.950.10:FF:000020">
    <property type="entry name" value="Probable bifunctional dTTP/UTP pyrophosphatase/methyltransferase protein"/>
    <property type="match status" value="1"/>
</dbReference>
<dbReference type="Pfam" id="PF02545">
    <property type="entry name" value="Maf"/>
    <property type="match status" value="1"/>
</dbReference>
<evidence type="ECO:0000313" key="10">
    <source>
        <dbReference type="Ensembl" id="ENSMMDP00005045650.1"/>
    </source>
</evidence>
<reference evidence="10" key="3">
    <citation type="submission" date="2025-09" db="UniProtKB">
        <authorList>
            <consortium name="Ensembl"/>
        </authorList>
    </citation>
    <scope>IDENTIFICATION</scope>
</reference>
<dbReference type="PANTHER" id="PTHR43213:SF5">
    <property type="entry name" value="BIFUNCTIONAL DTTP_UTP PYROPHOSPHATASE_METHYLTRANSFERASE PROTEIN-RELATED"/>
    <property type="match status" value="1"/>
</dbReference>
<dbReference type="Proteomes" id="UP000472263">
    <property type="component" value="Chromosome 21"/>
</dbReference>
<feature type="domain" description="O-methyltransferase C-terminal" evidence="8">
    <location>
        <begin position="417"/>
        <end position="621"/>
    </location>
</feature>
<name>A0A667ZRV2_9TELE</name>
<gene>
    <name evidence="10" type="primary">ASMTL</name>
    <name evidence="10" type="synonym">asmtl</name>
</gene>
<dbReference type="Pfam" id="PF08100">
    <property type="entry name" value="Dimerisation"/>
    <property type="match status" value="1"/>
</dbReference>
<dbReference type="NCBIfam" id="TIGR00172">
    <property type="entry name" value="maf"/>
    <property type="match status" value="1"/>
</dbReference>
<keyword evidence="6" id="KW-0378">Hydrolase</keyword>
<dbReference type="HAMAP" id="MF_00528">
    <property type="entry name" value="Maf"/>
    <property type="match status" value="1"/>
</dbReference>
<keyword evidence="4" id="KW-0808">Transferase</keyword>